<protein>
    <submittedName>
        <fullName evidence="1">Uncharacterized protein</fullName>
    </submittedName>
</protein>
<evidence type="ECO:0000313" key="2">
    <source>
        <dbReference type="EMBL" id="CAF4560764.1"/>
    </source>
</evidence>
<gene>
    <name evidence="3" type="ORF">BYL167_LOCUS41111</name>
    <name evidence="2" type="ORF">GIL414_LOCUS37238</name>
    <name evidence="1" type="ORF">SMN809_LOCUS34336</name>
</gene>
<reference evidence="1" key="1">
    <citation type="submission" date="2021-02" db="EMBL/GenBank/DDBJ databases">
        <authorList>
            <person name="Nowell W R."/>
        </authorList>
    </citation>
    <scope>NUCLEOTIDE SEQUENCE</scope>
</reference>
<name>A0A8S2XAT4_9BILA</name>
<dbReference type="EMBL" id="CAJOBJ010095079">
    <property type="protein sequence ID" value="CAF4560764.1"/>
    <property type="molecule type" value="Genomic_DNA"/>
</dbReference>
<accession>A0A8S2XAT4</accession>
<evidence type="ECO:0000313" key="1">
    <source>
        <dbReference type="EMBL" id="CAF4488006.1"/>
    </source>
</evidence>
<organism evidence="1 4">
    <name type="scientific">Rotaria magnacalcarata</name>
    <dbReference type="NCBI Taxonomy" id="392030"/>
    <lineage>
        <taxon>Eukaryota</taxon>
        <taxon>Metazoa</taxon>
        <taxon>Spiralia</taxon>
        <taxon>Gnathifera</taxon>
        <taxon>Rotifera</taxon>
        <taxon>Eurotatoria</taxon>
        <taxon>Bdelloidea</taxon>
        <taxon>Philodinida</taxon>
        <taxon>Philodinidae</taxon>
        <taxon>Rotaria</taxon>
    </lineage>
</organism>
<evidence type="ECO:0000313" key="3">
    <source>
        <dbReference type="EMBL" id="CAF4624625.1"/>
    </source>
</evidence>
<dbReference type="EMBL" id="CAJOBI010078529">
    <property type="protein sequence ID" value="CAF4488006.1"/>
    <property type="molecule type" value="Genomic_DNA"/>
</dbReference>
<proteinExistence type="predicted"/>
<dbReference type="Proteomes" id="UP000681720">
    <property type="component" value="Unassembled WGS sequence"/>
</dbReference>
<comment type="caution">
    <text evidence="1">The sequence shown here is derived from an EMBL/GenBank/DDBJ whole genome shotgun (WGS) entry which is preliminary data.</text>
</comment>
<feature type="non-terminal residue" evidence="1">
    <location>
        <position position="68"/>
    </location>
</feature>
<dbReference type="Proteomes" id="UP000676336">
    <property type="component" value="Unassembled WGS sequence"/>
</dbReference>
<evidence type="ECO:0000313" key="4">
    <source>
        <dbReference type="Proteomes" id="UP000676336"/>
    </source>
</evidence>
<dbReference type="AlphaFoldDB" id="A0A8S2XAT4"/>
<dbReference type="EMBL" id="CAJOBH010103407">
    <property type="protein sequence ID" value="CAF4624625.1"/>
    <property type="molecule type" value="Genomic_DNA"/>
</dbReference>
<sequence>MELSQKCGDKCSQQLEENNKLRLLNTRKQEENVQLLFDLSLAKAENEKEQQIRSQIEKQLSDTNIIAD</sequence>
<dbReference type="Proteomes" id="UP000681967">
    <property type="component" value="Unassembled WGS sequence"/>
</dbReference>